<keyword evidence="2" id="KW-0963">Cytoplasm</keyword>
<dbReference type="PANTHER" id="PTHR31180:SF2">
    <property type="entry name" value="CILIA- AND FLAGELLA-ASSOCIATED PROTEIN 107"/>
    <property type="match status" value="1"/>
</dbReference>
<keyword evidence="5" id="KW-0206">Cytoskeleton</keyword>
<keyword evidence="4" id="KW-0969">Cilium</keyword>
<evidence type="ECO:0000256" key="2">
    <source>
        <dbReference type="ARBA" id="ARBA00022490"/>
    </source>
</evidence>
<reference evidence="9" key="2">
    <citation type="submission" date="2025-09" db="UniProtKB">
        <authorList>
            <consortium name="Ensembl"/>
        </authorList>
    </citation>
    <scope>IDENTIFICATION</scope>
</reference>
<accession>A0A3B4V3E6</accession>
<comment type="function">
    <text evidence="7">Microtubule inner protein (MIP) part of the dynein-decorated doublet microtubules (DMTs) in cilia axoneme, which is required for motile cilia beating.</text>
</comment>
<evidence type="ECO:0000256" key="8">
    <source>
        <dbReference type="ARBA" id="ARBA00046435"/>
    </source>
</evidence>
<dbReference type="Proteomes" id="UP000261420">
    <property type="component" value="Unplaced"/>
</dbReference>
<sequence>MNQTGLLQDKWAQTGWRIEKKYGNKVLLGNWAEDRLQFTREPKTANSTNRVDYRPHWDFEPDVSERGSALLRAEGLSSKQLFAHYGPPSSHYLVTQYEESYGRKHTSALPTLRPWHPDSLTWQPEKSDRPISTFPTNSVGLLQTTKRRLEKQQSHLSSPTVYRSAYQRHPLSAFCQSRFARASHMLSSHLHAANHNNKDLDLRWRSLLQVPDHSFSLFSPSQQA</sequence>
<dbReference type="KEGG" id="sdu:111233529"/>
<organism evidence="9 10">
    <name type="scientific">Seriola dumerili</name>
    <name type="common">Greater amberjack</name>
    <name type="synonym">Caranx dumerili</name>
    <dbReference type="NCBI Taxonomy" id="41447"/>
    <lineage>
        <taxon>Eukaryota</taxon>
        <taxon>Metazoa</taxon>
        <taxon>Chordata</taxon>
        <taxon>Craniata</taxon>
        <taxon>Vertebrata</taxon>
        <taxon>Euteleostomi</taxon>
        <taxon>Actinopterygii</taxon>
        <taxon>Neopterygii</taxon>
        <taxon>Teleostei</taxon>
        <taxon>Neoteleostei</taxon>
        <taxon>Acanthomorphata</taxon>
        <taxon>Carangaria</taxon>
        <taxon>Carangiformes</taxon>
        <taxon>Carangidae</taxon>
        <taxon>Seriola</taxon>
    </lineage>
</organism>
<dbReference type="GeneTree" id="ENSGT00390000014553"/>
<dbReference type="GeneID" id="111233529"/>
<dbReference type="AlphaFoldDB" id="A0A3B4V3E6"/>
<proteinExistence type="predicted"/>
<dbReference type="Pfam" id="PF22595">
    <property type="entry name" value="CFAP107"/>
    <property type="match status" value="1"/>
</dbReference>
<dbReference type="CTD" id="93190"/>
<dbReference type="GO" id="GO:0005879">
    <property type="term" value="C:axonemal microtubule"/>
    <property type="evidence" value="ECO:0007669"/>
    <property type="project" value="TreeGrafter"/>
</dbReference>
<dbReference type="PANTHER" id="PTHR31180">
    <property type="entry name" value="CILIA- AND FLAGELLA-ASSOCIATED PROTEIN 107-RELATED"/>
    <property type="match status" value="1"/>
</dbReference>
<protein>
    <submittedName>
        <fullName evidence="9">Si:ch211-226m7.4</fullName>
    </submittedName>
</protein>
<dbReference type="InterPro" id="IPR037662">
    <property type="entry name" value="CFAP68/107"/>
</dbReference>
<reference evidence="9" key="1">
    <citation type="submission" date="2025-08" db="UniProtKB">
        <authorList>
            <consortium name="Ensembl"/>
        </authorList>
    </citation>
    <scope>IDENTIFICATION</scope>
</reference>
<evidence type="ECO:0000256" key="7">
    <source>
        <dbReference type="ARBA" id="ARBA00035003"/>
    </source>
</evidence>
<comment type="subcellular location">
    <subcellularLocation>
        <location evidence="1">Cytoplasm</location>
        <location evidence="1">Cytoskeleton</location>
        <location evidence="1">Flagellum axoneme</location>
    </subcellularLocation>
</comment>
<keyword evidence="3" id="KW-0282">Flagellum</keyword>
<dbReference type="STRING" id="41447.ENSSDUP00000024635"/>
<evidence type="ECO:0000256" key="3">
    <source>
        <dbReference type="ARBA" id="ARBA00022846"/>
    </source>
</evidence>
<dbReference type="RefSeq" id="XP_022617079.1">
    <property type="nucleotide sequence ID" value="XM_022761358.1"/>
</dbReference>
<evidence type="ECO:0000313" key="9">
    <source>
        <dbReference type="Ensembl" id="ENSSDUP00000024635.1"/>
    </source>
</evidence>
<comment type="subunit">
    <text evidence="8">Microtubule inner protein component of sperm flagellar doublet microtubules.</text>
</comment>
<name>A0A3B4V3E6_SERDU</name>
<dbReference type="Ensembl" id="ENSSDUT00000025092.1">
    <property type="protein sequence ID" value="ENSSDUP00000024635.1"/>
    <property type="gene ID" value="ENSSDUG00000017885.1"/>
</dbReference>
<evidence type="ECO:0000256" key="5">
    <source>
        <dbReference type="ARBA" id="ARBA00023212"/>
    </source>
</evidence>
<dbReference type="OMA" id="EKTPQCI"/>
<dbReference type="GO" id="GO:0030317">
    <property type="term" value="P:flagellated sperm motility"/>
    <property type="evidence" value="ECO:0007669"/>
    <property type="project" value="InterPro"/>
</dbReference>
<evidence type="ECO:0000256" key="4">
    <source>
        <dbReference type="ARBA" id="ARBA00023069"/>
    </source>
</evidence>
<evidence type="ECO:0000256" key="1">
    <source>
        <dbReference type="ARBA" id="ARBA00004611"/>
    </source>
</evidence>
<evidence type="ECO:0000256" key="6">
    <source>
        <dbReference type="ARBA" id="ARBA00023273"/>
    </source>
</evidence>
<evidence type="ECO:0000313" key="10">
    <source>
        <dbReference type="Proteomes" id="UP000261420"/>
    </source>
</evidence>
<keyword evidence="6" id="KW-0966">Cell projection</keyword>
<keyword evidence="10" id="KW-1185">Reference proteome</keyword>
<dbReference type="InterPro" id="IPR054709">
    <property type="entry name" value="CFAP107"/>
</dbReference>